<sequence>MRGKPGAPAQAEGLAELIARVPKPGTVFADAGGPAMVFVPAAWDGDRIDHAYAIGRTEVTRGQYAAFVRATGHAAGSCVEPLNPFSRLRRYAWDDPGFAQTNDHPAVCVSWRDALAYTRWLSQRTGQRYRLPTEREWLHVARGVGSGNPCMLGDVADASREGRRGDHFACGDGFPHTAPVAHFAASDLGVYDLLGNASEWTADCARGSALRRLFEDDTRCVGRWYRGLSWRDGNGDGNLQHRGDAAPDMGYTTVGFRVLREVDADHLPPPPAAP</sequence>
<gene>
    <name evidence="2" type="ORF">MBSD_1242</name>
</gene>
<accession>A0A0S6Z056</accession>
<dbReference type="Pfam" id="PF03781">
    <property type="entry name" value="FGE-sulfatase"/>
    <property type="match status" value="1"/>
</dbReference>
<dbReference type="EMBL" id="DF952378">
    <property type="protein sequence ID" value="GAN44707.1"/>
    <property type="molecule type" value="Genomic_DNA"/>
</dbReference>
<evidence type="ECO:0000313" key="2">
    <source>
        <dbReference type="EMBL" id="GAN44707.1"/>
    </source>
</evidence>
<dbReference type="AlphaFoldDB" id="A0A0S6Z056"/>
<dbReference type="GO" id="GO:0120147">
    <property type="term" value="F:formylglycine-generating oxidase activity"/>
    <property type="evidence" value="ECO:0007669"/>
    <property type="project" value="TreeGrafter"/>
</dbReference>
<dbReference type="HOGENOM" id="CLU_012431_2_3_6"/>
<feature type="domain" description="Sulfatase-modifying factor enzyme-like" evidence="1">
    <location>
        <begin position="50"/>
        <end position="260"/>
    </location>
</feature>
<evidence type="ECO:0000259" key="1">
    <source>
        <dbReference type="Pfam" id="PF03781"/>
    </source>
</evidence>
<dbReference type="InterPro" id="IPR005532">
    <property type="entry name" value="SUMF_dom"/>
</dbReference>
<proteinExistence type="predicted"/>
<name>A0A0S6Z056_9GAMM</name>
<dbReference type="InterPro" id="IPR051043">
    <property type="entry name" value="Sulfatase_Mod_Factor_Kinase"/>
</dbReference>
<dbReference type="Gene3D" id="3.90.1580.10">
    <property type="entry name" value="paralog of FGE (formylglycine-generating enzyme)"/>
    <property type="match status" value="1"/>
</dbReference>
<reference evidence="2" key="1">
    <citation type="submission" date="2015-03" db="EMBL/GenBank/DDBJ databases">
        <title>Draft genome sequence of Mizugakiibacter sediminis skMP5.</title>
        <authorList>
            <person name="Watanabe T."/>
            <person name="Kojima H."/>
            <person name="Fukui M."/>
        </authorList>
    </citation>
    <scope>NUCLEOTIDE SEQUENCE</scope>
    <source>
        <strain evidence="2">SkMP5</strain>
    </source>
</reference>
<dbReference type="PANTHER" id="PTHR23150">
    <property type="entry name" value="SULFATASE MODIFYING FACTOR 1, 2"/>
    <property type="match status" value="1"/>
</dbReference>
<organism evidence="2">
    <name type="scientific">Mizugakiibacter sediminis</name>
    <dbReference type="NCBI Taxonomy" id="1475481"/>
    <lineage>
        <taxon>Bacteria</taxon>
        <taxon>Pseudomonadati</taxon>
        <taxon>Pseudomonadota</taxon>
        <taxon>Gammaproteobacteria</taxon>
        <taxon>Lysobacterales</taxon>
        <taxon>Rhodanobacteraceae</taxon>
        <taxon>Mizugakiibacter</taxon>
    </lineage>
</organism>
<dbReference type="SUPFAM" id="SSF56436">
    <property type="entry name" value="C-type lectin-like"/>
    <property type="match status" value="1"/>
</dbReference>
<dbReference type="InterPro" id="IPR016187">
    <property type="entry name" value="CTDL_fold"/>
</dbReference>
<protein>
    <recommendedName>
        <fullName evidence="1">Sulfatase-modifying factor enzyme-like domain-containing protein</fullName>
    </recommendedName>
</protein>
<dbReference type="PANTHER" id="PTHR23150:SF19">
    <property type="entry name" value="FORMYLGLYCINE-GENERATING ENZYME"/>
    <property type="match status" value="1"/>
</dbReference>
<dbReference type="InterPro" id="IPR042095">
    <property type="entry name" value="SUMF_sf"/>
</dbReference>